<dbReference type="InterPro" id="IPR001647">
    <property type="entry name" value="HTH_TetR"/>
</dbReference>
<evidence type="ECO:0000256" key="1">
    <source>
        <dbReference type="ARBA" id="ARBA00022491"/>
    </source>
</evidence>
<dbReference type="GO" id="GO:0003677">
    <property type="term" value="F:DNA binding"/>
    <property type="evidence" value="ECO:0007669"/>
    <property type="project" value="UniProtKB-UniRule"/>
</dbReference>
<evidence type="ECO:0000313" key="8">
    <source>
        <dbReference type="Proteomes" id="UP000579945"/>
    </source>
</evidence>
<dbReference type="InterPro" id="IPR036271">
    <property type="entry name" value="Tet_transcr_reg_TetR-rel_C_sf"/>
</dbReference>
<reference evidence="7 8" key="1">
    <citation type="submission" date="2020-08" db="EMBL/GenBank/DDBJ databases">
        <title>Sequencing the genomes of 1000 actinobacteria strains.</title>
        <authorList>
            <person name="Klenk H.-P."/>
        </authorList>
    </citation>
    <scope>NUCLEOTIDE SEQUENCE [LARGE SCALE GENOMIC DNA]</scope>
    <source>
        <strain evidence="7 8">DSM 44320</strain>
    </source>
</reference>
<name>A0A7W5UUA3_9ACTN</name>
<feature type="DNA-binding region" description="H-T-H motif" evidence="5">
    <location>
        <begin position="31"/>
        <end position="50"/>
    </location>
</feature>
<dbReference type="RefSeq" id="WP_183643060.1">
    <property type="nucleotide sequence ID" value="NZ_BAAAXX010000156.1"/>
</dbReference>
<keyword evidence="3 5" id="KW-0238">DNA-binding</keyword>
<gene>
    <name evidence="7" type="ORF">FHR33_000586</name>
</gene>
<dbReference type="SUPFAM" id="SSF48498">
    <property type="entry name" value="Tetracyclin repressor-like, C-terminal domain"/>
    <property type="match status" value="1"/>
</dbReference>
<dbReference type="Pfam" id="PF13977">
    <property type="entry name" value="TetR_C_6"/>
    <property type="match status" value="1"/>
</dbReference>
<dbReference type="Proteomes" id="UP000579945">
    <property type="component" value="Unassembled WGS sequence"/>
</dbReference>
<dbReference type="InterPro" id="IPR009057">
    <property type="entry name" value="Homeodomain-like_sf"/>
</dbReference>
<dbReference type="GeneID" id="95396371"/>
<dbReference type="InterPro" id="IPR039538">
    <property type="entry name" value="BetI_C"/>
</dbReference>
<accession>A0A7W5UUA3</accession>
<evidence type="ECO:0000256" key="4">
    <source>
        <dbReference type="ARBA" id="ARBA00023163"/>
    </source>
</evidence>
<dbReference type="PROSITE" id="PS50977">
    <property type="entry name" value="HTH_TETR_2"/>
    <property type="match status" value="1"/>
</dbReference>
<dbReference type="Gene3D" id="1.10.357.10">
    <property type="entry name" value="Tetracycline Repressor, domain 2"/>
    <property type="match status" value="1"/>
</dbReference>
<dbReference type="AlphaFoldDB" id="A0A7W5UUA3"/>
<evidence type="ECO:0000259" key="6">
    <source>
        <dbReference type="PROSITE" id="PS50977"/>
    </source>
</evidence>
<keyword evidence="8" id="KW-1185">Reference proteome</keyword>
<dbReference type="PANTHER" id="PTHR47506:SF6">
    <property type="entry name" value="HTH-TYPE TRANSCRIPTIONAL REPRESSOR NEMR"/>
    <property type="match status" value="1"/>
</dbReference>
<protein>
    <submittedName>
        <fullName evidence="7">AcrR family transcriptional regulator</fullName>
    </submittedName>
</protein>
<evidence type="ECO:0000256" key="3">
    <source>
        <dbReference type="ARBA" id="ARBA00023125"/>
    </source>
</evidence>
<dbReference type="EMBL" id="JACIBV010000001">
    <property type="protein sequence ID" value="MBB3724726.1"/>
    <property type="molecule type" value="Genomic_DNA"/>
</dbReference>
<evidence type="ECO:0000256" key="2">
    <source>
        <dbReference type="ARBA" id="ARBA00023015"/>
    </source>
</evidence>
<organism evidence="7 8">
    <name type="scientific">Nonomuraea dietziae</name>
    <dbReference type="NCBI Taxonomy" id="65515"/>
    <lineage>
        <taxon>Bacteria</taxon>
        <taxon>Bacillati</taxon>
        <taxon>Actinomycetota</taxon>
        <taxon>Actinomycetes</taxon>
        <taxon>Streptosporangiales</taxon>
        <taxon>Streptosporangiaceae</taxon>
        <taxon>Nonomuraea</taxon>
    </lineage>
</organism>
<evidence type="ECO:0000313" key="7">
    <source>
        <dbReference type="EMBL" id="MBB3724726.1"/>
    </source>
</evidence>
<keyword evidence="1" id="KW-0678">Repressor</keyword>
<feature type="domain" description="HTH tetR-type" evidence="6">
    <location>
        <begin position="8"/>
        <end position="68"/>
    </location>
</feature>
<dbReference type="SUPFAM" id="SSF46689">
    <property type="entry name" value="Homeodomain-like"/>
    <property type="match status" value="1"/>
</dbReference>
<keyword evidence="4" id="KW-0804">Transcription</keyword>
<comment type="caution">
    <text evidence="7">The sequence shown here is derived from an EMBL/GenBank/DDBJ whole genome shotgun (WGS) entry which is preliminary data.</text>
</comment>
<evidence type="ECO:0000256" key="5">
    <source>
        <dbReference type="PROSITE-ProRule" id="PRU00335"/>
    </source>
</evidence>
<sequence>MPKVVDPEARREQVAEAVFRVVRRDGLEQASLRNVAEEAGLAIGSVRHYFAGHSELMVFAMQAMNERVVRRLLEHVEKLETTDDRLPLVESMLAELLPLDERRREEATIWLAFATAARTRPELRPHAQESYDGLRRLVFKVLDGARRSDRLREGTDLAVEVERLCALIDGLTVHAVLHPDRMDAETMTRVLRHHLQSLT</sequence>
<dbReference type="PANTHER" id="PTHR47506">
    <property type="entry name" value="TRANSCRIPTIONAL REGULATORY PROTEIN"/>
    <property type="match status" value="1"/>
</dbReference>
<proteinExistence type="predicted"/>
<keyword evidence="2" id="KW-0805">Transcription regulation</keyword>